<evidence type="ECO:0000256" key="3">
    <source>
        <dbReference type="SAM" id="MobiDB-lite"/>
    </source>
</evidence>
<organism evidence="4">
    <name type="scientific">Timema monikensis</name>
    <dbReference type="NCBI Taxonomy" id="170555"/>
    <lineage>
        <taxon>Eukaryota</taxon>
        <taxon>Metazoa</taxon>
        <taxon>Ecdysozoa</taxon>
        <taxon>Arthropoda</taxon>
        <taxon>Hexapoda</taxon>
        <taxon>Insecta</taxon>
        <taxon>Pterygota</taxon>
        <taxon>Neoptera</taxon>
        <taxon>Polyneoptera</taxon>
        <taxon>Phasmatodea</taxon>
        <taxon>Timematodea</taxon>
        <taxon>Timematoidea</taxon>
        <taxon>Timematidae</taxon>
        <taxon>Timema</taxon>
    </lineage>
</organism>
<dbReference type="SUPFAM" id="SSF48113">
    <property type="entry name" value="Heme-dependent peroxidases"/>
    <property type="match status" value="2"/>
</dbReference>
<evidence type="ECO:0000256" key="2">
    <source>
        <dbReference type="PIRSR" id="PIRSR619791-2"/>
    </source>
</evidence>
<dbReference type="EMBL" id="OB795864">
    <property type="protein sequence ID" value="CAD7432777.1"/>
    <property type="molecule type" value="Genomic_DNA"/>
</dbReference>
<dbReference type="CDD" id="cd09823">
    <property type="entry name" value="peroxinectin_like"/>
    <property type="match status" value="1"/>
</dbReference>
<dbReference type="Gene3D" id="1.10.640.10">
    <property type="entry name" value="Haem peroxidase domain superfamily, animal type"/>
    <property type="match status" value="2"/>
</dbReference>
<dbReference type="PROSITE" id="PS50292">
    <property type="entry name" value="PEROXIDASE_3"/>
    <property type="match status" value="2"/>
</dbReference>
<evidence type="ECO:0000313" key="4">
    <source>
        <dbReference type="EMBL" id="CAD7432777.1"/>
    </source>
</evidence>
<dbReference type="PANTHER" id="PTHR11475">
    <property type="entry name" value="OXIDASE/PEROXIDASE"/>
    <property type="match status" value="1"/>
</dbReference>
<keyword evidence="2" id="KW-0479">Metal-binding</keyword>
<keyword evidence="1" id="KW-0560">Oxidoreductase</keyword>
<dbReference type="GO" id="GO:0004601">
    <property type="term" value="F:peroxidase activity"/>
    <property type="evidence" value="ECO:0007669"/>
    <property type="project" value="UniProtKB-KW"/>
</dbReference>
<dbReference type="PRINTS" id="PR00457">
    <property type="entry name" value="ANPEROXIDASE"/>
</dbReference>
<accession>A0A7R9EF11</accession>
<dbReference type="PANTHER" id="PTHR11475:SF134">
    <property type="entry name" value="LD42267P"/>
    <property type="match status" value="1"/>
</dbReference>
<feature type="compositionally biased region" description="Pro residues" evidence="3">
    <location>
        <begin position="1054"/>
        <end position="1065"/>
    </location>
</feature>
<dbReference type="InterPro" id="IPR010255">
    <property type="entry name" value="Haem_peroxidase_sf"/>
</dbReference>
<proteinExistence type="predicted"/>
<dbReference type="InterPro" id="IPR019791">
    <property type="entry name" value="Haem_peroxidase_animal"/>
</dbReference>
<keyword evidence="2" id="KW-0408">Iron</keyword>
<reference evidence="4" key="1">
    <citation type="submission" date="2020-11" db="EMBL/GenBank/DDBJ databases">
        <authorList>
            <person name="Tran Van P."/>
        </authorList>
    </citation>
    <scope>NUCLEOTIDE SEQUENCE</scope>
</reference>
<protein>
    <recommendedName>
        <fullName evidence="5">Peroxidasin</fullName>
    </recommendedName>
</protein>
<gene>
    <name evidence="4" type="ORF">TMSB3V08_LOCUS9476</name>
</gene>
<evidence type="ECO:0008006" key="5">
    <source>
        <dbReference type="Google" id="ProtNLM"/>
    </source>
</evidence>
<dbReference type="GO" id="GO:0006979">
    <property type="term" value="P:response to oxidative stress"/>
    <property type="evidence" value="ECO:0007669"/>
    <property type="project" value="InterPro"/>
</dbReference>
<dbReference type="GO" id="GO:0020037">
    <property type="term" value="F:heme binding"/>
    <property type="evidence" value="ECO:0007669"/>
    <property type="project" value="InterPro"/>
</dbReference>
<feature type="binding site" description="axial binding residue" evidence="2">
    <location>
        <position position="713"/>
    </location>
    <ligand>
        <name>heme b</name>
        <dbReference type="ChEBI" id="CHEBI:60344"/>
    </ligand>
    <ligandPart>
        <name>Fe</name>
        <dbReference type="ChEBI" id="CHEBI:18248"/>
    </ligandPart>
</feature>
<feature type="region of interest" description="Disordered" evidence="3">
    <location>
        <begin position="1038"/>
        <end position="1091"/>
    </location>
</feature>
<dbReference type="Pfam" id="PF03098">
    <property type="entry name" value="An_peroxidase"/>
    <property type="match status" value="3"/>
</dbReference>
<dbReference type="InterPro" id="IPR037120">
    <property type="entry name" value="Haem_peroxidase_sf_animal"/>
</dbReference>
<keyword evidence="1" id="KW-0575">Peroxidase</keyword>
<keyword evidence="2" id="KW-0349">Heme</keyword>
<dbReference type="AlphaFoldDB" id="A0A7R9EF11"/>
<sequence length="1091" mass="121216">MTPVIALSNFNTAPPPSTCLISLIIDPTSPSSTSNLEDVDLLVGGSLETPVYGAVLGPTLVCVLAHQFAKVRNSDRFWYENDIPPSSFNREELEELRKVTLAGLLCDNTPGLQDVQSQAFVQEDPYLGTRLDGCLAERFLSREEFSSAPDGTLFVYVCCYSNVRIACHLQPSLDLSVWREEAGSEISDEMVMQAVEKAETDLRLRRQREYQLWTKSNYKYPMLTSIIKGITYGGADPKSPVGIAAAFSKANNQALALANTSILLELASEDIMNSLQSSGLRRKRRQTFDTNRDIVNFATDSFNDVFSNGLQSVDVSPFIPQGSVSPDCDSLEDRAPCSSHGQFRTITGHCNNLRNPKIGKSLATFARLLPPAYENGVSHPRLTSQTGAPLPSPRLVSTMIHADISNLHTRYSLMLMQFAQFVDHDITFTPVHKGFFSSIPDCRSCDSPRTIHPECMPISVPSGDHYYPQFNHSTGERLCFPFMRSLPGQLTLGAREQINQNSAFLDASQVYGEHSCMARALRGFGGRMNVTRHPVKGKDLLPQSPSHPECRAPSGYCFIAGDGRASEQPALTVIHTLYMREHNRLADSLHRVNPHWDEERLYQHARRILIALQQHIIYNEFLPRLLGWTAINLYELKLRPQGYYKGTAPLGGPLNLGQTCNILLPVLLGGRDEQQLRIRNLNQCFPGSAACYSPTCNPTIVNEFAAAAFRIGHSLLRPHIPRLSPTYQVVDPPILLRSGFFNPDMIYQVNMIDEIARGLVSTPVENMDQFITGEVTNHLFEDRKIPHSGIDLIALNIQRGRDHGIRSYNDYRALCNLKRASSFDDLSREVPPEVIVRFKRIYTTVDDIDLFPGGMSERPVQGGLVGPTFACIIGIQFRQLRKCDRFWYENEDQVVRFTEAQLGEIRKATLAKLLCENMDVASDIQRAALDQPSDFLNPRVPCRSLPEIDLSAWRETSQGCQIGGRSVAVGGSGFPTPCTSCVCTAEGAQCASLRITDCSQLLREATRDAILRDDVCVAQCGFLLNSESGKKDRILLTTTGSPRPLHGRSLPPTELIPPPPKTRPPPLRRRLPPPTPTFGDFKLPNLSSFVG</sequence>
<name>A0A7R9EF11_9NEOP</name>
<evidence type="ECO:0000256" key="1">
    <source>
        <dbReference type="ARBA" id="ARBA00022559"/>
    </source>
</evidence>
<dbReference type="GO" id="GO:0046872">
    <property type="term" value="F:metal ion binding"/>
    <property type="evidence" value="ECO:0007669"/>
    <property type="project" value="UniProtKB-KW"/>
</dbReference>